<reference evidence="1" key="3">
    <citation type="submission" date="2022-01" db="UniProtKB">
        <authorList>
            <consortium name="EnsemblPlants"/>
        </authorList>
    </citation>
    <scope>IDENTIFICATION</scope>
    <source>
        <strain evidence="1">subsp. vulgare</strain>
    </source>
</reference>
<reference evidence="1" key="2">
    <citation type="submission" date="2020-10" db="EMBL/GenBank/DDBJ databases">
        <authorList>
            <person name="Scholz U."/>
            <person name="Mascher M."/>
            <person name="Fiebig A."/>
        </authorList>
    </citation>
    <scope>NUCLEOTIDE SEQUENCE [LARGE SCALE GENOMIC DNA]</scope>
    <source>
        <strain evidence="1">cv. Morex</strain>
    </source>
</reference>
<dbReference type="EnsemblPlants" id="HORVU.MOREX.r3.3HG0228410.1">
    <property type="protein sequence ID" value="HORVU.MOREX.r3.3HG0228410.1.CDS1"/>
    <property type="gene ID" value="HORVU.MOREX.r3.3HG0228410"/>
</dbReference>
<accession>A0A8I6XU52</accession>
<dbReference type="Gramene" id="HORVU.MOREX.r3.3HG0228410.1">
    <property type="protein sequence ID" value="HORVU.MOREX.r3.3HG0228410.1.CDS1"/>
    <property type="gene ID" value="HORVU.MOREX.r3.3HG0228410"/>
</dbReference>
<evidence type="ECO:0008006" key="3">
    <source>
        <dbReference type="Google" id="ProtNLM"/>
    </source>
</evidence>
<evidence type="ECO:0000313" key="2">
    <source>
        <dbReference type="Proteomes" id="UP000011116"/>
    </source>
</evidence>
<dbReference type="PANTHER" id="PTHR33074:SF135">
    <property type="entry name" value="DUF1618 DOMAIN-CONTAINING PROTEIN"/>
    <property type="match status" value="1"/>
</dbReference>
<name>A0A8I6XU52_HORVV</name>
<dbReference type="Proteomes" id="UP000011116">
    <property type="component" value="Chromosome 3H"/>
</dbReference>
<dbReference type="AlphaFoldDB" id="A0A8I6XU52"/>
<evidence type="ECO:0000313" key="1">
    <source>
        <dbReference type="EnsemblPlants" id="HORVU.MOREX.r3.3HG0228410.1.CDS1"/>
    </source>
</evidence>
<dbReference type="PANTHER" id="PTHR33074">
    <property type="entry name" value="EXPRESSED PROTEIN-RELATED"/>
    <property type="match status" value="1"/>
</dbReference>
<organism evidence="1 2">
    <name type="scientific">Hordeum vulgare subsp. vulgare</name>
    <name type="common">Domesticated barley</name>
    <dbReference type="NCBI Taxonomy" id="112509"/>
    <lineage>
        <taxon>Eukaryota</taxon>
        <taxon>Viridiplantae</taxon>
        <taxon>Streptophyta</taxon>
        <taxon>Embryophyta</taxon>
        <taxon>Tracheophyta</taxon>
        <taxon>Spermatophyta</taxon>
        <taxon>Magnoliopsida</taxon>
        <taxon>Liliopsida</taxon>
        <taxon>Poales</taxon>
        <taxon>Poaceae</taxon>
        <taxon>BOP clade</taxon>
        <taxon>Pooideae</taxon>
        <taxon>Triticodae</taxon>
        <taxon>Triticeae</taxon>
        <taxon>Hordeinae</taxon>
        <taxon>Hordeum</taxon>
    </lineage>
</organism>
<protein>
    <recommendedName>
        <fullName evidence="3">DUF1618 domain-containing protein</fullName>
    </recommendedName>
</protein>
<sequence length="129" mass="14671">MWNMNVSGKNWCEGYTVDVDKISVDESFSAILLELWDGETQQLQLKKLMFHGPILGTLNDNFLYKMAKVKHEDDRVWAIAIDMKHAALRALATFSVHPNQLLLTTTCFSCVFPKYLNNPPGASSFFLPM</sequence>
<keyword evidence="2" id="KW-1185">Reference proteome</keyword>
<reference evidence="2" key="1">
    <citation type="journal article" date="2012" name="Nature">
        <title>A physical, genetic and functional sequence assembly of the barley genome.</title>
        <authorList>
            <consortium name="The International Barley Genome Sequencing Consortium"/>
            <person name="Mayer K.F."/>
            <person name="Waugh R."/>
            <person name="Brown J.W."/>
            <person name="Schulman A."/>
            <person name="Langridge P."/>
            <person name="Platzer M."/>
            <person name="Fincher G.B."/>
            <person name="Muehlbauer G.J."/>
            <person name="Sato K."/>
            <person name="Close T.J."/>
            <person name="Wise R.P."/>
            <person name="Stein N."/>
        </authorList>
    </citation>
    <scope>NUCLEOTIDE SEQUENCE [LARGE SCALE GENOMIC DNA]</scope>
    <source>
        <strain evidence="2">cv. Morex</strain>
    </source>
</reference>
<proteinExistence type="predicted"/>